<evidence type="ECO:0000313" key="2">
    <source>
        <dbReference type="EMBL" id="ROV99175.1"/>
    </source>
</evidence>
<name>A0A423W758_9PEZI</name>
<protein>
    <submittedName>
        <fullName evidence="2">Uncharacterized protein</fullName>
    </submittedName>
</protein>
<sequence>MSSSRALRFTSQASRPSLSTIYRTQIARPLAIPQTRTYAAKGEGEKDDLGGPGGQEPVDPVARAQQNASLRNKTILGMVLFGVPLFYFVGRRKEPARA</sequence>
<proteinExistence type="predicted"/>
<evidence type="ECO:0000256" key="1">
    <source>
        <dbReference type="SAM" id="MobiDB-lite"/>
    </source>
</evidence>
<gene>
    <name evidence="2" type="ORF">VPNG_08183</name>
</gene>
<dbReference type="EMBL" id="LKEB01000059">
    <property type="protein sequence ID" value="ROV99175.1"/>
    <property type="molecule type" value="Genomic_DNA"/>
</dbReference>
<dbReference type="InParanoid" id="A0A423W758"/>
<dbReference type="Proteomes" id="UP000285146">
    <property type="component" value="Unassembled WGS sequence"/>
</dbReference>
<organism evidence="2 3">
    <name type="scientific">Cytospora leucostoma</name>
    <dbReference type="NCBI Taxonomy" id="1230097"/>
    <lineage>
        <taxon>Eukaryota</taxon>
        <taxon>Fungi</taxon>
        <taxon>Dikarya</taxon>
        <taxon>Ascomycota</taxon>
        <taxon>Pezizomycotina</taxon>
        <taxon>Sordariomycetes</taxon>
        <taxon>Sordariomycetidae</taxon>
        <taxon>Diaporthales</taxon>
        <taxon>Cytosporaceae</taxon>
        <taxon>Cytospora</taxon>
    </lineage>
</organism>
<comment type="caution">
    <text evidence="2">The sequence shown here is derived from an EMBL/GenBank/DDBJ whole genome shotgun (WGS) entry which is preliminary data.</text>
</comment>
<accession>A0A423W758</accession>
<dbReference type="AlphaFoldDB" id="A0A423W758"/>
<dbReference type="OrthoDB" id="5209635at2759"/>
<evidence type="ECO:0000313" key="3">
    <source>
        <dbReference type="Proteomes" id="UP000285146"/>
    </source>
</evidence>
<keyword evidence="3" id="KW-1185">Reference proteome</keyword>
<reference evidence="2 3" key="1">
    <citation type="submission" date="2015-09" db="EMBL/GenBank/DDBJ databases">
        <title>Host preference determinants of Valsa canker pathogens revealed by comparative genomics.</title>
        <authorList>
            <person name="Yin Z."/>
            <person name="Huang L."/>
        </authorList>
    </citation>
    <scope>NUCLEOTIDE SEQUENCE [LARGE SCALE GENOMIC DNA]</scope>
    <source>
        <strain evidence="2 3">SXYLt</strain>
    </source>
</reference>
<feature type="region of interest" description="Disordered" evidence="1">
    <location>
        <begin position="33"/>
        <end position="58"/>
    </location>
</feature>